<dbReference type="EMBL" id="JADHEI010000028">
    <property type="protein sequence ID" value="MBF2734967.1"/>
    <property type="molecule type" value="Genomic_DNA"/>
</dbReference>
<keyword evidence="2" id="KW-1185">Reference proteome</keyword>
<evidence type="ECO:0000313" key="1">
    <source>
        <dbReference type="EMBL" id="MBF2734967.1"/>
    </source>
</evidence>
<dbReference type="Proteomes" id="UP000604381">
    <property type="component" value="Unassembled WGS sequence"/>
</dbReference>
<feature type="non-terminal residue" evidence="1">
    <location>
        <position position="1"/>
    </location>
</feature>
<comment type="caution">
    <text evidence="1">The sequence shown here is derived from an EMBL/GenBank/DDBJ whole genome shotgun (WGS) entry which is preliminary data.</text>
</comment>
<accession>A0A930UEI6</accession>
<name>A0A930UEI6_9GAMM</name>
<protein>
    <submittedName>
        <fullName evidence="1">Uncharacterized protein</fullName>
    </submittedName>
</protein>
<organism evidence="1 2">
    <name type="scientific">Candidatus Amphirhobacter heronislandensis</name>
    <dbReference type="NCBI Taxonomy" id="1732024"/>
    <lineage>
        <taxon>Bacteria</taxon>
        <taxon>Pseudomonadati</taxon>
        <taxon>Pseudomonadota</taxon>
        <taxon>Gammaproteobacteria</taxon>
        <taxon>Candidatus Tethybacterales</taxon>
        <taxon>Candidatus Tethybacteraceae</taxon>
        <taxon>Candidatus Amphirhobacter</taxon>
    </lineage>
</organism>
<gene>
    <name evidence="1" type="ORF">ISN26_02595</name>
</gene>
<sequence>SFGDCGHQTRPPGPAVYAYRLRHQLSGSEVDDGKCILQPAKITTVGLHEFETSDMGRNTADDSGRTFAIKRLFTKDSLSNSLIQLNHYATKSVEEHEKLFQRGHLHGISHLNRRKRFHDKRDRLNRDTCEDDAAPAFLKRRGIASPEQFQAYMDERRALD</sequence>
<reference evidence="1" key="1">
    <citation type="submission" date="2020-10" db="EMBL/GenBank/DDBJ databases">
        <title>An improved Amphimedon queenslandica hologenome assembly reveals how three proteobacterial symbionts can extend the metabolic phenotypic of their marine sponge host.</title>
        <authorList>
            <person name="Degnan B."/>
            <person name="Degnan S."/>
            <person name="Xiang X."/>
        </authorList>
    </citation>
    <scope>NUCLEOTIDE SEQUENCE</scope>
    <source>
        <strain evidence="1">AqS2</strain>
    </source>
</reference>
<evidence type="ECO:0000313" key="2">
    <source>
        <dbReference type="Proteomes" id="UP000604381"/>
    </source>
</evidence>
<proteinExistence type="predicted"/>
<dbReference type="AlphaFoldDB" id="A0A930UEI6"/>